<dbReference type="EMBL" id="CP133617">
    <property type="protein sequence ID" value="WMV33499.1"/>
    <property type="molecule type" value="Genomic_DNA"/>
</dbReference>
<dbReference type="Proteomes" id="UP001234989">
    <property type="component" value="Chromosome 6"/>
</dbReference>
<dbReference type="SUPFAM" id="SSF56672">
    <property type="entry name" value="DNA/RNA polymerases"/>
    <property type="match status" value="1"/>
</dbReference>
<sequence>MIFRKWLLEPGNIISSKGIEIDPNKKDAVKSFPRRLSPLDMRSSLGLAGYYRRWLELLKDYDISVLYHPGKANVVADAFSRLSDVHRLAQLGVQLVDSTKGGVMVNNGSELSFVADVKAKQCLDPTIVELK</sequence>
<reference evidence="1" key="1">
    <citation type="submission" date="2023-08" db="EMBL/GenBank/DDBJ databases">
        <title>A de novo genome assembly of Solanum verrucosum Schlechtendal, a Mexican diploid species geographically isolated from the other diploid A-genome species in potato relatives.</title>
        <authorList>
            <person name="Hosaka K."/>
        </authorList>
    </citation>
    <scope>NUCLEOTIDE SEQUENCE</scope>
    <source>
        <tissue evidence="1">Young leaves</tissue>
    </source>
</reference>
<gene>
    <name evidence="1" type="ORF">MTR67_026884</name>
</gene>
<dbReference type="InterPro" id="IPR043502">
    <property type="entry name" value="DNA/RNA_pol_sf"/>
</dbReference>
<proteinExistence type="predicted"/>
<evidence type="ECO:0000313" key="1">
    <source>
        <dbReference type="EMBL" id="WMV33499.1"/>
    </source>
</evidence>
<keyword evidence="2" id="KW-1185">Reference proteome</keyword>
<evidence type="ECO:0000313" key="2">
    <source>
        <dbReference type="Proteomes" id="UP001234989"/>
    </source>
</evidence>
<accession>A0AAF0R8K9</accession>
<organism evidence="1 2">
    <name type="scientific">Solanum verrucosum</name>
    <dbReference type="NCBI Taxonomy" id="315347"/>
    <lineage>
        <taxon>Eukaryota</taxon>
        <taxon>Viridiplantae</taxon>
        <taxon>Streptophyta</taxon>
        <taxon>Embryophyta</taxon>
        <taxon>Tracheophyta</taxon>
        <taxon>Spermatophyta</taxon>
        <taxon>Magnoliopsida</taxon>
        <taxon>eudicotyledons</taxon>
        <taxon>Gunneridae</taxon>
        <taxon>Pentapetalae</taxon>
        <taxon>asterids</taxon>
        <taxon>lamiids</taxon>
        <taxon>Solanales</taxon>
        <taxon>Solanaceae</taxon>
        <taxon>Solanoideae</taxon>
        <taxon>Solaneae</taxon>
        <taxon>Solanum</taxon>
    </lineage>
</organism>
<name>A0AAF0R8K9_SOLVR</name>
<protein>
    <submittedName>
        <fullName evidence="1">Uncharacterized protein</fullName>
    </submittedName>
</protein>
<dbReference type="AlphaFoldDB" id="A0AAF0R8K9"/>